<dbReference type="InterPro" id="IPR018060">
    <property type="entry name" value="HTH_AraC"/>
</dbReference>
<dbReference type="InterPro" id="IPR009057">
    <property type="entry name" value="Homeodomain-like_sf"/>
</dbReference>
<evidence type="ECO:0000256" key="1">
    <source>
        <dbReference type="ARBA" id="ARBA00023015"/>
    </source>
</evidence>
<dbReference type="InterPro" id="IPR037923">
    <property type="entry name" value="HTH-like"/>
</dbReference>
<protein>
    <submittedName>
        <fullName evidence="5">AraC-type DNA-binding protein</fullName>
    </submittedName>
</protein>
<dbReference type="STRING" id="1027249.SAMN05216179_0328"/>
<dbReference type="GO" id="GO:0003700">
    <property type="term" value="F:DNA-binding transcription factor activity"/>
    <property type="evidence" value="ECO:0007669"/>
    <property type="project" value="InterPro"/>
</dbReference>
<dbReference type="RefSeq" id="WP_073199037.1">
    <property type="nucleotide sequence ID" value="NZ_FRCZ01000001.1"/>
</dbReference>
<dbReference type="Pfam" id="PF12833">
    <property type="entry name" value="HTH_18"/>
    <property type="match status" value="1"/>
</dbReference>
<dbReference type="Proteomes" id="UP000184184">
    <property type="component" value="Unassembled WGS sequence"/>
</dbReference>
<evidence type="ECO:0000256" key="3">
    <source>
        <dbReference type="ARBA" id="ARBA00023163"/>
    </source>
</evidence>
<dbReference type="Gene3D" id="1.10.10.60">
    <property type="entry name" value="Homeodomain-like"/>
    <property type="match status" value="2"/>
</dbReference>
<accession>A0A1M7JDZ9</accession>
<dbReference type="GO" id="GO:0043565">
    <property type="term" value="F:sequence-specific DNA binding"/>
    <property type="evidence" value="ECO:0007669"/>
    <property type="project" value="InterPro"/>
</dbReference>
<dbReference type="PROSITE" id="PS00041">
    <property type="entry name" value="HTH_ARAC_FAMILY_1"/>
    <property type="match status" value="1"/>
</dbReference>
<sequence>MGYFPEAVAYYYKLWHEFEMDLHDHPAMEIMYVIKGKCQIEIDERIVNMRKGQYIWIQSNVKHRLIVHKEAPCRMLNLEFLLKDQGEHYTSIKELFHQNPALHELFNENNHYFLLKDDEAVYYTLRNLVLELDHHSPHNQLLIDNLMVQLLLWINRNRLELNQQSDNFHIKKALTFIHEQYDTEIKVDDLAAITHLHPSYLHRIFKTSLQMTINEYITKVRLDKAKMLLVNTEIPVTEISNYIGVNTSQYFSSLFKKATGRSPSAYREHFRQI</sequence>
<keyword evidence="6" id="KW-1185">Reference proteome</keyword>
<evidence type="ECO:0000313" key="6">
    <source>
        <dbReference type="Proteomes" id="UP000184184"/>
    </source>
</evidence>
<reference evidence="5 6" key="1">
    <citation type="submission" date="2016-11" db="EMBL/GenBank/DDBJ databases">
        <authorList>
            <person name="Jaros S."/>
            <person name="Januszkiewicz K."/>
            <person name="Wedrychowicz H."/>
        </authorList>
    </citation>
    <scope>NUCLEOTIDE SEQUENCE [LARGE SCALE GENOMIC DNA]</scope>
    <source>
        <strain evidence="5 6">CGMCC 1.10681</strain>
    </source>
</reference>
<evidence type="ECO:0000259" key="4">
    <source>
        <dbReference type="PROSITE" id="PS01124"/>
    </source>
</evidence>
<dbReference type="Pfam" id="PF02311">
    <property type="entry name" value="AraC_binding"/>
    <property type="match status" value="1"/>
</dbReference>
<dbReference type="InterPro" id="IPR020449">
    <property type="entry name" value="Tscrpt_reg_AraC-type_HTH"/>
</dbReference>
<proteinExistence type="predicted"/>
<dbReference type="SUPFAM" id="SSF46689">
    <property type="entry name" value="Homeodomain-like"/>
    <property type="match status" value="2"/>
</dbReference>
<dbReference type="EMBL" id="FRCZ01000001">
    <property type="protein sequence ID" value="SHM51111.1"/>
    <property type="molecule type" value="Genomic_DNA"/>
</dbReference>
<dbReference type="PROSITE" id="PS01124">
    <property type="entry name" value="HTH_ARAC_FAMILY_2"/>
    <property type="match status" value="1"/>
</dbReference>
<dbReference type="PANTHER" id="PTHR43280:SF28">
    <property type="entry name" value="HTH-TYPE TRANSCRIPTIONAL ACTIVATOR RHAS"/>
    <property type="match status" value="1"/>
</dbReference>
<keyword evidence="1" id="KW-0805">Transcription regulation</keyword>
<evidence type="ECO:0000313" key="5">
    <source>
        <dbReference type="EMBL" id="SHM51111.1"/>
    </source>
</evidence>
<dbReference type="PANTHER" id="PTHR43280">
    <property type="entry name" value="ARAC-FAMILY TRANSCRIPTIONAL REGULATOR"/>
    <property type="match status" value="1"/>
</dbReference>
<dbReference type="CDD" id="cd02208">
    <property type="entry name" value="cupin_RmlC-like"/>
    <property type="match status" value="1"/>
</dbReference>
<dbReference type="InterPro" id="IPR014710">
    <property type="entry name" value="RmlC-like_jellyroll"/>
</dbReference>
<dbReference type="OrthoDB" id="9807321at2"/>
<dbReference type="InterPro" id="IPR018062">
    <property type="entry name" value="HTH_AraC-typ_CS"/>
</dbReference>
<dbReference type="AlphaFoldDB" id="A0A1M7JDZ9"/>
<feature type="domain" description="HTH araC/xylS-type" evidence="4">
    <location>
        <begin position="171"/>
        <end position="269"/>
    </location>
</feature>
<keyword evidence="2 5" id="KW-0238">DNA-binding</keyword>
<dbReference type="SMART" id="SM00342">
    <property type="entry name" value="HTH_ARAC"/>
    <property type="match status" value="1"/>
</dbReference>
<dbReference type="SUPFAM" id="SSF51215">
    <property type="entry name" value="Regulatory protein AraC"/>
    <property type="match status" value="1"/>
</dbReference>
<evidence type="ECO:0000256" key="2">
    <source>
        <dbReference type="ARBA" id="ARBA00023125"/>
    </source>
</evidence>
<organism evidence="5 6">
    <name type="scientific">Gracilibacillus kekensis</name>
    <dbReference type="NCBI Taxonomy" id="1027249"/>
    <lineage>
        <taxon>Bacteria</taxon>
        <taxon>Bacillati</taxon>
        <taxon>Bacillota</taxon>
        <taxon>Bacilli</taxon>
        <taxon>Bacillales</taxon>
        <taxon>Bacillaceae</taxon>
        <taxon>Gracilibacillus</taxon>
    </lineage>
</organism>
<dbReference type="Gene3D" id="2.60.120.10">
    <property type="entry name" value="Jelly Rolls"/>
    <property type="match status" value="1"/>
</dbReference>
<gene>
    <name evidence="5" type="ORF">SAMN05216179_0328</name>
</gene>
<name>A0A1M7JDZ9_9BACI</name>
<keyword evidence="3" id="KW-0804">Transcription</keyword>
<dbReference type="InterPro" id="IPR003313">
    <property type="entry name" value="AraC-bd"/>
</dbReference>
<dbReference type="PRINTS" id="PR00032">
    <property type="entry name" value="HTHARAC"/>
</dbReference>